<protein>
    <submittedName>
        <fullName evidence="2">Uncharacterized protein</fullName>
    </submittedName>
</protein>
<gene>
    <name evidence="2" type="ORF">CGGC5_12464</name>
</gene>
<accession>L2FLF9</accession>
<keyword evidence="1" id="KW-0472">Membrane</keyword>
<name>L2FLF9_COLFN</name>
<keyword evidence="1" id="KW-1133">Transmembrane helix</keyword>
<evidence type="ECO:0000313" key="2">
    <source>
        <dbReference type="EMBL" id="ELA26578.1"/>
    </source>
</evidence>
<reference evidence="2" key="1">
    <citation type="submission" date="2012-08" db="EMBL/GenBank/DDBJ databases">
        <title>Genome analysis of Colletotrichum orbiculare and Colletotrichum fructicola.</title>
        <authorList>
            <person name="Gan P.H.P."/>
            <person name="Ikeda K."/>
            <person name="Irieda H."/>
            <person name="Narusaka M."/>
            <person name="O'Connell R.J."/>
            <person name="Narusaka Y."/>
            <person name="Takano Y."/>
            <person name="Kubo Y."/>
            <person name="Shirasu K."/>
        </authorList>
    </citation>
    <scope>NUCLEOTIDE SEQUENCE</scope>
    <source>
        <strain evidence="2">Nara gc5</strain>
    </source>
</reference>
<feature type="transmembrane region" description="Helical" evidence="1">
    <location>
        <begin position="204"/>
        <end position="228"/>
    </location>
</feature>
<dbReference type="HOGENOM" id="CLU_057906_0_0_1"/>
<dbReference type="EMBL" id="KB021035">
    <property type="protein sequence ID" value="ELA26578.1"/>
    <property type="molecule type" value="Genomic_DNA"/>
</dbReference>
<dbReference type="AlphaFoldDB" id="L2FLF9"/>
<evidence type="ECO:0000256" key="1">
    <source>
        <dbReference type="SAM" id="Phobius"/>
    </source>
</evidence>
<proteinExistence type="predicted"/>
<sequence>MDTPTTTATRLLLTTPFVVPPQCQTRRQWTRFHADGDTDGGDVEAIYLDYTQASYSSCSPSNRVWRPAVCPEGWHAHGMTTFSSFTKAYCCAPGEDVWPDGSRPNSINHPICIGTLHSQDHVTYTAVRVGEEEPFTAGLLIQPAWVISWDETDRATLTPTPPGLPVGGYVDHWVPGGPEPTGDLCQDATCRDPSQGGHALQRQMMILITVPPIVFFCVVAGCGLCCFFENQKKARRRAAREQQALREQQAQARL</sequence>
<keyword evidence="1" id="KW-0812">Transmembrane</keyword>
<organism evidence="2">
    <name type="scientific">Colletotrichum fructicola (strain Nara gc5)</name>
    <name type="common">Anthracnose fungus</name>
    <name type="synonym">Colletotrichum gloeosporioides (strain Nara gc5)</name>
    <dbReference type="NCBI Taxonomy" id="1213859"/>
    <lineage>
        <taxon>Eukaryota</taxon>
        <taxon>Fungi</taxon>
        <taxon>Dikarya</taxon>
        <taxon>Ascomycota</taxon>
        <taxon>Pezizomycotina</taxon>
        <taxon>Sordariomycetes</taxon>
        <taxon>Hypocreomycetidae</taxon>
        <taxon>Glomerellales</taxon>
        <taxon>Glomerellaceae</taxon>
        <taxon>Colletotrichum</taxon>
        <taxon>Colletotrichum gloeosporioides species complex</taxon>
    </lineage>
</organism>